<organism evidence="2 3">
    <name type="scientific">Hydatigena taeniaeformis</name>
    <name type="common">Feline tapeworm</name>
    <name type="synonym">Taenia taeniaeformis</name>
    <dbReference type="NCBI Taxonomy" id="6205"/>
    <lineage>
        <taxon>Eukaryota</taxon>
        <taxon>Metazoa</taxon>
        <taxon>Spiralia</taxon>
        <taxon>Lophotrochozoa</taxon>
        <taxon>Platyhelminthes</taxon>
        <taxon>Cestoda</taxon>
        <taxon>Eucestoda</taxon>
        <taxon>Cyclophyllidea</taxon>
        <taxon>Taeniidae</taxon>
        <taxon>Hydatigera</taxon>
    </lineage>
</organism>
<accession>A0A3P7F505</accession>
<keyword evidence="1" id="KW-0472">Membrane</keyword>
<dbReference type="EMBL" id="UYWX01003271">
    <property type="protein sequence ID" value="VDM23729.1"/>
    <property type="molecule type" value="Genomic_DNA"/>
</dbReference>
<feature type="transmembrane region" description="Helical" evidence="1">
    <location>
        <begin position="6"/>
        <end position="25"/>
    </location>
</feature>
<dbReference type="Proteomes" id="UP000274429">
    <property type="component" value="Unassembled WGS sequence"/>
</dbReference>
<dbReference type="OrthoDB" id="6084525at2759"/>
<keyword evidence="3" id="KW-1185">Reference proteome</keyword>
<sequence length="445" mass="48077">MPACVVVILVGVAILIDLLLLRLFDFNTIAMLTDLRVLPIFVIMSSVIFLGVCASIPSLANAAFAYFYRPKTPLVKAIEVYAAGSSELHGRHKKRSPILDRLTARLTSGNSPTKSNLNCLQSRLEAADVLPLTSSCEVDILAKKEFANICDMLHAFNFYLQDIEQTRLVVMIDATDATSAVQLAGVFYQVHSLLLTQPNAPIAFVIATNVTAFYEKSTNVPRPDDTVFQESQSDEASEALNLLRGIADCNHLVLFSVQLPIFLDAATISTNSSLIQRLCGAKNLSTLLQNFANTTPISPHLSTVLMEDFGNGDHLQIERSKVSVGSAAGQINQAYTSAEELGLASREAVSEPSTVIKTAPSTTSLSAQNQHPQLQQLLMKQQSDSSSTAPALVKNVNTSRMTSTKAGAKGIAEIFLANEEMADLNVPVIRTLVAETAFTSKKPSY</sequence>
<name>A0A3P7F505_HYDTA</name>
<reference evidence="2 3" key="1">
    <citation type="submission" date="2018-11" db="EMBL/GenBank/DDBJ databases">
        <authorList>
            <consortium name="Pathogen Informatics"/>
        </authorList>
    </citation>
    <scope>NUCLEOTIDE SEQUENCE [LARGE SCALE GENOMIC DNA]</scope>
</reference>
<feature type="transmembrane region" description="Helical" evidence="1">
    <location>
        <begin position="37"/>
        <end position="68"/>
    </location>
</feature>
<keyword evidence="1" id="KW-0812">Transmembrane</keyword>
<dbReference type="AlphaFoldDB" id="A0A3P7F505"/>
<evidence type="ECO:0000256" key="1">
    <source>
        <dbReference type="SAM" id="Phobius"/>
    </source>
</evidence>
<proteinExistence type="predicted"/>
<evidence type="ECO:0000313" key="3">
    <source>
        <dbReference type="Proteomes" id="UP000274429"/>
    </source>
</evidence>
<protein>
    <submittedName>
        <fullName evidence="2">Uncharacterized protein</fullName>
    </submittedName>
</protein>
<keyword evidence="1" id="KW-1133">Transmembrane helix</keyword>
<gene>
    <name evidence="2" type="ORF">TTAC_LOCUS3906</name>
</gene>
<evidence type="ECO:0000313" key="2">
    <source>
        <dbReference type="EMBL" id="VDM23729.1"/>
    </source>
</evidence>